<accession>A0A8B7YX90</accession>
<feature type="compositionally biased region" description="Pro residues" evidence="3">
    <location>
        <begin position="501"/>
        <end position="514"/>
    </location>
</feature>
<feature type="domain" description="Cyclin-like" evidence="4">
    <location>
        <begin position="35"/>
        <end position="129"/>
    </location>
</feature>
<dbReference type="KEGG" id="aplc:110983196"/>
<feature type="compositionally biased region" description="Pro residues" evidence="3">
    <location>
        <begin position="362"/>
        <end position="378"/>
    </location>
</feature>
<feature type="non-terminal residue" evidence="6">
    <location>
        <position position="548"/>
    </location>
</feature>
<evidence type="ECO:0000256" key="3">
    <source>
        <dbReference type="SAM" id="MobiDB-lite"/>
    </source>
</evidence>
<dbReference type="Pfam" id="PF21797">
    <property type="entry name" value="CycT2-like_C"/>
    <property type="match status" value="1"/>
</dbReference>
<dbReference type="InterPro" id="IPR043198">
    <property type="entry name" value="Cyclin/Ssn8"/>
</dbReference>
<evidence type="ECO:0000256" key="1">
    <source>
        <dbReference type="ARBA" id="ARBA00023127"/>
    </source>
</evidence>
<dbReference type="CDD" id="cd20530">
    <property type="entry name" value="CYCLIN_CCNK_rpt1"/>
    <property type="match status" value="1"/>
</dbReference>
<dbReference type="FunFam" id="1.10.472.10:FF:000021">
    <property type="entry name" value="Cyclin-K (Predicted)"/>
    <property type="match status" value="1"/>
</dbReference>
<dbReference type="Gene3D" id="1.10.472.10">
    <property type="entry name" value="Cyclin-like"/>
    <property type="match status" value="2"/>
</dbReference>
<feature type="region of interest" description="Disordered" evidence="3">
    <location>
        <begin position="242"/>
        <end position="548"/>
    </location>
</feature>
<name>A0A8B7YX90_ACAPL</name>
<dbReference type="InterPro" id="IPR036915">
    <property type="entry name" value="Cyclin-like_sf"/>
</dbReference>
<dbReference type="InterPro" id="IPR006671">
    <property type="entry name" value="Cyclin_N"/>
</dbReference>
<dbReference type="CDD" id="cd20531">
    <property type="entry name" value="CYCLIN_CCNK_rpt2"/>
    <property type="match status" value="1"/>
</dbReference>
<dbReference type="OMA" id="IMQVGIL"/>
<evidence type="ECO:0000313" key="6">
    <source>
        <dbReference type="RefSeq" id="XP_022097944.1"/>
    </source>
</evidence>
<feature type="compositionally biased region" description="Low complexity" evidence="3">
    <location>
        <begin position="515"/>
        <end position="527"/>
    </location>
</feature>
<comment type="similarity">
    <text evidence="2">Belongs to the cyclin family.</text>
</comment>
<keyword evidence="1 2" id="KW-0195">Cyclin</keyword>
<feature type="compositionally biased region" description="Basic and acidic residues" evidence="3">
    <location>
        <begin position="288"/>
        <end position="297"/>
    </location>
</feature>
<dbReference type="InterPro" id="IPR013763">
    <property type="entry name" value="Cyclin-like_dom"/>
</dbReference>
<dbReference type="RefSeq" id="XP_022097944.1">
    <property type="nucleotide sequence ID" value="XM_022242252.1"/>
</dbReference>
<dbReference type="GO" id="GO:0006357">
    <property type="term" value="P:regulation of transcription by RNA polymerase II"/>
    <property type="evidence" value="ECO:0007669"/>
    <property type="project" value="InterPro"/>
</dbReference>
<dbReference type="GO" id="GO:0016538">
    <property type="term" value="F:cyclin-dependent protein serine/threonine kinase regulator activity"/>
    <property type="evidence" value="ECO:0007669"/>
    <property type="project" value="InterPro"/>
</dbReference>
<evidence type="ECO:0000259" key="4">
    <source>
        <dbReference type="SMART" id="SM00385"/>
    </source>
</evidence>
<feature type="compositionally biased region" description="Low complexity" evidence="3">
    <location>
        <begin position="487"/>
        <end position="500"/>
    </location>
</feature>
<keyword evidence="5" id="KW-1185">Reference proteome</keyword>
<gene>
    <name evidence="6" type="primary">LOC110983196</name>
</gene>
<feature type="compositionally biased region" description="Polar residues" evidence="3">
    <location>
        <begin position="406"/>
        <end position="446"/>
    </location>
</feature>
<dbReference type="SUPFAM" id="SSF47954">
    <property type="entry name" value="Cyclin-like"/>
    <property type="match status" value="2"/>
</dbReference>
<reference evidence="6" key="1">
    <citation type="submission" date="2025-08" db="UniProtKB">
        <authorList>
            <consortium name="RefSeq"/>
        </authorList>
    </citation>
    <scope>IDENTIFICATION</scope>
</reference>
<dbReference type="SMART" id="SM00385">
    <property type="entry name" value="CYCLIN"/>
    <property type="match status" value="2"/>
</dbReference>
<dbReference type="Pfam" id="PF00134">
    <property type="entry name" value="Cyclin_N"/>
    <property type="match status" value="1"/>
</dbReference>
<sequence>MPCWYYEKEDLINTPSSRDGIDAATEARYRKEGARFIIDAGTQLGLRYDTMATGVVYFHRFYMFHSFKDFPRYVTGAACLFLAGKVEETPKKCKDIIRVAKHMVPEPHFNAFGDDPKEEIMTHERILLQTIKFDLQVDHPYSYLLKYAKTLKGDKAKIQQLVQMAWTFVNDSLCTTLCLQWEPHIVGVAFLYLAGRLSKSDLLESSSKNTKGKWWEQLADDVSLDIMEDICHLLLDLYSTGKEAKPSATTPTKAAVKRPRPKTPPSAGSEGGSKTSDESHVLHQPISKSDKPREGHPHSQLRPPPPPPPSSSAGASSSSHGKVGGTDQVDKPPSAKSQPPPPKKIMKESVPVATPQPKGQTAPPPAQAPPPHTAPPSSQPYQGPVSYAETAPTSSYSMPPPPVSQGYPSTGYPQSAPPNTAASTTQPAYNQASYQSGWNYGNQVQPPANPVPSYGQTTYNMNQPPPGYMQNAPPQTGVNPTPPQLPPSQQQLPQQQQQQQQPPPPLPPPGPVQPQPYSQPYNQYSQPAPVPPGPPPSGMPPPPMNEPP</sequence>
<dbReference type="GeneID" id="110983196"/>
<evidence type="ECO:0000313" key="5">
    <source>
        <dbReference type="Proteomes" id="UP000694845"/>
    </source>
</evidence>
<dbReference type="OrthoDB" id="25002at2759"/>
<evidence type="ECO:0000256" key="2">
    <source>
        <dbReference type="RuleBase" id="RU000383"/>
    </source>
</evidence>
<dbReference type="Proteomes" id="UP000694845">
    <property type="component" value="Unplaced"/>
</dbReference>
<feature type="domain" description="Cyclin-like" evidence="4">
    <location>
        <begin position="142"/>
        <end position="236"/>
    </location>
</feature>
<proteinExistence type="inferred from homology"/>
<dbReference type="PANTHER" id="PTHR10026">
    <property type="entry name" value="CYCLIN"/>
    <property type="match status" value="1"/>
</dbReference>
<organism evidence="5 6">
    <name type="scientific">Acanthaster planci</name>
    <name type="common">Crown-of-thorns starfish</name>
    <dbReference type="NCBI Taxonomy" id="133434"/>
    <lineage>
        <taxon>Eukaryota</taxon>
        <taxon>Metazoa</taxon>
        <taxon>Echinodermata</taxon>
        <taxon>Eleutherozoa</taxon>
        <taxon>Asterozoa</taxon>
        <taxon>Asteroidea</taxon>
        <taxon>Valvatacea</taxon>
        <taxon>Valvatida</taxon>
        <taxon>Acanthasteridae</taxon>
        <taxon>Acanthaster</taxon>
    </lineage>
</organism>
<dbReference type="AlphaFoldDB" id="A0A8B7YX90"/>
<dbReference type="CTD" id="8812"/>
<protein>
    <submittedName>
        <fullName evidence="6">Cyclin-K-like</fullName>
    </submittedName>
</protein>
<feature type="compositionally biased region" description="Pro residues" evidence="3">
    <location>
        <begin position="528"/>
        <end position="548"/>
    </location>
</feature>